<dbReference type="Pfam" id="PF00440">
    <property type="entry name" value="TetR_N"/>
    <property type="match status" value="1"/>
</dbReference>
<dbReference type="PRINTS" id="PR00455">
    <property type="entry name" value="HTHTETR"/>
</dbReference>
<dbReference type="Pfam" id="PF14246">
    <property type="entry name" value="TetR_C_7"/>
    <property type="match status" value="1"/>
</dbReference>
<dbReference type="InterPro" id="IPR050109">
    <property type="entry name" value="HTH-type_TetR-like_transc_reg"/>
</dbReference>
<evidence type="ECO:0000313" key="4">
    <source>
        <dbReference type="EMBL" id="QBG35552.1"/>
    </source>
</evidence>
<dbReference type="KEGG" id="lsd:EMK97_07405"/>
<dbReference type="InterPro" id="IPR039536">
    <property type="entry name" value="TetR_C_Proteobacteria"/>
</dbReference>
<dbReference type="GO" id="GO:0000976">
    <property type="term" value="F:transcription cis-regulatory region binding"/>
    <property type="evidence" value="ECO:0007669"/>
    <property type="project" value="TreeGrafter"/>
</dbReference>
<dbReference type="SUPFAM" id="SSF46689">
    <property type="entry name" value="Homeodomain-like"/>
    <property type="match status" value="1"/>
</dbReference>
<keyword evidence="1 2" id="KW-0238">DNA-binding</keyword>
<dbReference type="AlphaFoldDB" id="A0A4P6P7R0"/>
<dbReference type="Gene3D" id="1.10.10.60">
    <property type="entry name" value="Homeodomain-like"/>
    <property type="match status" value="1"/>
</dbReference>
<organism evidence="4 5">
    <name type="scientific">Litorilituus sediminis</name>
    <dbReference type="NCBI Taxonomy" id="718192"/>
    <lineage>
        <taxon>Bacteria</taxon>
        <taxon>Pseudomonadati</taxon>
        <taxon>Pseudomonadota</taxon>
        <taxon>Gammaproteobacteria</taxon>
        <taxon>Alteromonadales</taxon>
        <taxon>Colwelliaceae</taxon>
        <taxon>Litorilituus</taxon>
    </lineage>
</organism>
<name>A0A4P6P7R0_9GAMM</name>
<dbReference type="InterPro" id="IPR001647">
    <property type="entry name" value="HTH_TetR"/>
</dbReference>
<dbReference type="PANTHER" id="PTHR30055">
    <property type="entry name" value="HTH-TYPE TRANSCRIPTIONAL REGULATOR RUTR"/>
    <property type="match status" value="1"/>
</dbReference>
<dbReference type="OrthoDB" id="8535430at2"/>
<protein>
    <submittedName>
        <fullName evidence="4">TetR/AcrR family transcriptional regulator</fullName>
    </submittedName>
</protein>
<gene>
    <name evidence="4" type="ORF">EMK97_07405</name>
</gene>
<proteinExistence type="predicted"/>
<feature type="DNA-binding region" description="H-T-H motif" evidence="2">
    <location>
        <begin position="41"/>
        <end position="60"/>
    </location>
</feature>
<feature type="domain" description="HTH tetR-type" evidence="3">
    <location>
        <begin position="18"/>
        <end position="78"/>
    </location>
</feature>
<dbReference type="EMBL" id="CP034759">
    <property type="protein sequence ID" value="QBG35552.1"/>
    <property type="molecule type" value="Genomic_DNA"/>
</dbReference>
<dbReference type="RefSeq" id="WP_130600840.1">
    <property type="nucleotide sequence ID" value="NZ_CP034759.1"/>
</dbReference>
<dbReference type="Proteomes" id="UP000290244">
    <property type="component" value="Chromosome"/>
</dbReference>
<dbReference type="InterPro" id="IPR009057">
    <property type="entry name" value="Homeodomain-like_sf"/>
</dbReference>
<accession>A0A4P6P7R0</accession>
<dbReference type="PROSITE" id="PS50977">
    <property type="entry name" value="HTH_TETR_2"/>
    <property type="match status" value="1"/>
</dbReference>
<dbReference type="PANTHER" id="PTHR30055:SF146">
    <property type="entry name" value="HTH-TYPE TRANSCRIPTIONAL DUAL REGULATOR CECR"/>
    <property type="match status" value="1"/>
</dbReference>
<dbReference type="Gene3D" id="1.10.357.10">
    <property type="entry name" value="Tetracycline Repressor, domain 2"/>
    <property type="match status" value="1"/>
</dbReference>
<evidence type="ECO:0000256" key="1">
    <source>
        <dbReference type="ARBA" id="ARBA00023125"/>
    </source>
</evidence>
<sequence>MNTKQISQASHLIEQNLTERGLQILDAAQALFFQHGYDETSLAMIIDESGGSRRSIYSEFGNKQGLLLAVVKRQVIIQTHTLATINTDLPPEQALNDVCFRFVQGMFSNTIRALFRLVVQQAVNMPELGELIYQSGPMMGVTPLSQYLQGLVEQDYLQLDDCHYGARMLLEMCKGPLHTTALLLPNKVICDEEIQVQVEKAVTIFLKAHQS</sequence>
<reference evidence="4 5" key="1">
    <citation type="submission" date="2018-12" db="EMBL/GenBank/DDBJ databases">
        <title>Complete genome of Litorilituus sediminis.</title>
        <authorList>
            <person name="Liu A."/>
            <person name="Rong J."/>
        </authorList>
    </citation>
    <scope>NUCLEOTIDE SEQUENCE [LARGE SCALE GENOMIC DNA]</scope>
    <source>
        <strain evidence="4 5">JCM 17549</strain>
    </source>
</reference>
<keyword evidence="5" id="KW-1185">Reference proteome</keyword>
<evidence type="ECO:0000256" key="2">
    <source>
        <dbReference type="PROSITE-ProRule" id="PRU00335"/>
    </source>
</evidence>
<evidence type="ECO:0000259" key="3">
    <source>
        <dbReference type="PROSITE" id="PS50977"/>
    </source>
</evidence>
<evidence type="ECO:0000313" key="5">
    <source>
        <dbReference type="Proteomes" id="UP000290244"/>
    </source>
</evidence>
<dbReference type="GO" id="GO:0003700">
    <property type="term" value="F:DNA-binding transcription factor activity"/>
    <property type="evidence" value="ECO:0007669"/>
    <property type="project" value="TreeGrafter"/>
</dbReference>